<feature type="compositionally biased region" description="Acidic residues" evidence="1">
    <location>
        <begin position="262"/>
        <end position="272"/>
    </location>
</feature>
<evidence type="ECO:0000313" key="2">
    <source>
        <dbReference type="EMBL" id="TVY91872.1"/>
    </source>
</evidence>
<sequence length="385" mass="43460">MTSTTSEDAPFPWHLGVFDAHCHATDTMSLVSSIPSMKAKVLTVMATRGQDQDLVAQVADTYGLKTSSDVGSLSENECMIPCFGWHPWFSHQMYNDTEGDPSDITSEGFKVRHYQSVLTPKPEDSAFLDSLPQPRSLKEFLQQTKNYLEKYPVALVGEIGLDKAFRLPGVWSSDEEEARDQTLTRGGREGRKLTPYRVQIDHQRIVLKAQLKLAGEMKRAVSVHGVQAHGVVFETLQKTWKGYEKEVLSKKERKKIAGIQQPEEERELDPVDDGPKPFPPRICLHSYSGPPDPLKQYFHPSVPADMYFSFSAAINMSTAASAKAVKVIKAMPDDRILVESDLHIAGEEMDKKLEEMCRKICEIKEWSLEKGVRILGENWRRFVFS</sequence>
<dbReference type="EMBL" id="QGML01000440">
    <property type="protein sequence ID" value="TVY91872.1"/>
    <property type="molecule type" value="Genomic_DNA"/>
</dbReference>
<dbReference type="SUPFAM" id="SSF51556">
    <property type="entry name" value="Metallo-dependent hydrolases"/>
    <property type="match status" value="1"/>
</dbReference>
<dbReference type="GO" id="GO:0016788">
    <property type="term" value="F:hydrolase activity, acting on ester bonds"/>
    <property type="evidence" value="ECO:0007669"/>
    <property type="project" value="InterPro"/>
</dbReference>
<keyword evidence="3" id="KW-1185">Reference proteome</keyword>
<dbReference type="PANTHER" id="PTHR47345">
    <property type="entry name" value="CUT9-INTERACTING PROTEIN SCN1"/>
    <property type="match status" value="1"/>
</dbReference>
<accession>A0A559MFY1</accession>
<protein>
    <submittedName>
        <fullName evidence="2">Cut9-interacting protein</fullName>
    </submittedName>
</protein>
<dbReference type="Proteomes" id="UP000315522">
    <property type="component" value="Unassembled WGS sequence"/>
</dbReference>
<comment type="caution">
    <text evidence="2">The sequence shown here is derived from an EMBL/GenBank/DDBJ whole genome shotgun (WGS) entry which is preliminary data.</text>
</comment>
<dbReference type="PANTHER" id="PTHR47345:SF1">
    <property type="entry name" value="CUT9-INTERACTING PROTEIN SCN1"/>
    <property type="match status" value="1"/>
</dbReference>
<evidence type="ECO:0000313" key="3">
    <source>
        <dbReference type="Proteomes" id="UP000315522"/>
    </source>
</evidence>
<name>A0A559MFY1_9HELO</name>
<feature type="region of interest" description="Disordered" evidence="1">
    <location>
        <begin position="254"/>
        <end position="274"/>
    </location>
</feature>
<dbReference type="Gene3D" id="3.20.20.140">
    <property type="entry name" value="Metal-dependent hydrolases"/>
    <property type="match status" value="1"/>
</dbReference>
<dbReference type="InterPro" id="IPR032466">
    <property type="entry name" value="Metal_Hydrolase"/>
</dbReference>
<dbReference type="InterPro" id="IPR001130">
    <property type="entry name" value="TatD-like"/>
</dbReference>
<dbReference type="InterPro" id="IPR053044">
    <property type="entry name" value="Metallo-hydrolase/TatD-type"/>
</dbReference>
<dbReference type="Pfam" id="PF01026">
    <property type="entry name" value="TatD_DNase"/>
    <property type="match status" value="1"/>
</dbReference>
<proteinExistence type="predicted"/>
<reference evidence="2 3" key="1">
    <citation type="submission" date="2018-05" db="EMBL/GenBank/DDBJ databases">
        <title>Genome sequencing and assembly of the regulated plant pathogen Lachnellula willkommii and related sister species for the development of diagnostic species identification markers.</title>
        <authorList>
            <person name="Giroux E."/>
            <person name="Bilodeau G."/>
        </authorList>
    </citation>
    <scope>NUCLEOTIDE SEQUENCE [LARGE SCALE GENOMIC DNA]</scope>
    <source>
        <strain evidence="2 3">CBS 172.35</strain>
    </source>
</reference>
<gene>
    <name evidence="2" type="primary">scn1</name>
    <name evidence="2" type="ORF">LAWI1_G002713</name>
</gene>
<evidence type="ECO:0000256" key="1">
    <source>
        <dbReference type="SAM" id="MobiDB-lite"/>
    </source>
</evidence>
<organism evidence="2 3">
    <name type="scientific">Lachnellula willkommii</name>
    <dbReference type="NCBI Taxonomy" id="215461"/>
    <lineage>
        <taxon>Eukaryota</taxon>
        <taxon>Fungi</taxon>
        <taxon>Dikarya</taxon>
        <taxon>Ascomycota</taxon>
        <taxon>Pezizomycotina</taxon>
        <taxon>Leotiomycetes</taxon>
        <taxon>Helotiales</taxon>
        <taxon>Lachnaceae</taxon>
        <taxon>Lachnellula</taxon>
    </lineage>
</organism>
<dbReference type="AlphaFoldDB" id="A0A559MFY1"/>